<dbReference type="AlphaFoldDB" id="A0A4Q2U6P9"/>
<feature type="signal peptide" evidence="1">
    <location>
        <begin position="1"/>
        <end position="20"/>
    </location>
</feature>
<reference evidence="2 3" key="1">
    <citation type="submission" date="2018-12" db="EMBL/GenBank/DDBJ databases">
        <authorList>
            <person name="Grouzdev D.S."/>
            <person name="Krutkina M.S."/>
        </authorList>
    </citation>
    <scope>NUCLEOTIDE SEQUENCE [LARGE SCALE GENOMIC DNA]</scope>
    <source>
        <strain evidence="2 3">RmlP026</strain>
    </source>
</reference>
<evidence type="ECO:0000313" key="3">
    <source>
        <dbReference type="Proteomes" id="UP000290759"/>
    </source>
</evidence>
<reference evidence="2 3" key="2">
    <citation type="submission" date="2019-02" db="EMBL/GenBank/DDBJ databases">
        <title>'Lichenibacterium ramalinii' gen. nov. sp. nov., 'Lichenibacterium minor' gen. nov. sp. nov.</title>
        <authorList>
            <person name="Pankratov T."/>
        </authorList>
    </citation>
    <scope>NUCLEOTIDE SEQUENCE [LARGE SCALE GENOMIC DNA]</scope>
    <source>
        <strain evidence="2 3">RmlP026</strain>
    </source>
</reference>
<proteinExistence type="predicted"/>
<feature type="chain" id="PRO_5020180315" evidence="1">
    <location>
        <begin position="21"/>
        <end position="115"/>
    </location>
</feature>
<dbReference type="OrthoDB" id="7306240at2"/>
<evidence type="ECO:0000256" key="1">
    <source>
        <dbReference type="SAM" id="SignalP"/>
    </source>
</evidence>
<dbReference type="RefSeq" id="WP_129228262.1">
    <property type="nucleotide sequence ID" value="NZ_QYBB01000023.1"/>
</dbReference>
<sequence length="115" mass="12392">MRPSIAAGCLCLLLPAVALAAGKKGTQFWNLTGETLSEVSLAPAGTKDFGANQCVNDKDGTVDFDENLRIKGVTPGRYDLRLKDVHGRTCYARNVEVKTDETFSVRDKDLVDCAG</sequence>
<keyword evidence="1" id="KW-0732">Signal</keyword>
<dbReference type="Proteomes" id="UP000290759">
    <property type="component" value="Unassembled WGS sequence"/>
</dbReference>
<evidence type="ECO:0000313" key="2">
    <source>
        <dbReference type="EMBL" id="RYC30566.1"/>
    </source>
</evidence>
<keyword evidence="3" id="KW-1185">Reference proteome</keyword>
<protein>
    <submittedName>
        <fullName evidence="2">Uncharacterized protein</fullName>
    </submittedName>
</protein>
<dbReference type="EMBL" id="QYBB01000023">
    <property type="protein sequence ID" value="RYC30566.1"/>
    <property type="molecule type" value="Genomic_DNA"/>
</dbReference>
<organism evidence="2 3">
    <name type="scientific">Lichenibacterium minor</name>
    <dbReference type="NCBI Taxonomy" id="2316528"/>
    <lineage>
        <taxon>Bacteria</taxon>
        <taxon>Pseudomonadati</taxon>
        <taxon>Pseudomonadota</taxon>
        <taxon>Alphaproteobacteria</taxon>
        <taxon>Hyphomicrobiales</taxon>
        <taxon>Lichenihabitantaceae</taxon>
        <taxon>Lichenibacterium</taxon>
    </lineage>
</organism>
<accession>A0A4Q2U6P9</accession>
<name>A0A4Q2U6P9_9HYPH</name>
<comment type="caution">
    <text evidence="2">The sequence shown here is derived from an EMBL/GenBank/DDBJ whole genome shotgun (WGS) entry which is preliminary data.</text>
</comment>
<gene>
    <name evidence="2" type="ORF">D3273_17915</name>
</gene>